<dbReference type="PANTHER" id="PTHR48478:SF1">
    <property type="entry name" value="LECTIN-LIKE"/>
    <property type="match status" value="1"/>
</dbReference>
<dbReference type="PANTHER" id="PTHR48478">
    <property type="entry name" value="LECTIN-LIKE"/>
    <property type="match status" value="1"/>
</dbReference>
<dbReference type="GO" id="GO:0030246">
    <property type="term" value="F:carbohydrate binding"/>
    <property type="evidence" value="ECO:0007669"/>
    <property type="project" value="InterPro"/>
</dbReference>
<evidence type="ECO:0000313" key="2">
    <source>
        <dbReference type="Proteomes" id="UP001141806"/>
    </source>
</evidence>
<name>A0A9Q0QZF9_9MAGN</name>
<dbReference type="InterPro" id="IPR052147">
    <property type="entry name" value="PP2-like/Lectin"/>
</dbReference>
<dbReference type="InterPro" id="IPR025886">
    <property type="entry name" value="PP2-like"/>
</dbReference>
<protein>
    <submittedName>
        <fullName evidence="1">Uncharacterized protein</fullName>
    </submittedName>
</protein>
<gene>
    <name evidence="1" type="ORF">NE237_008580</name>
</gene>
<keyword evidence="2" id="KW-1185">Reference proteome</keyword>
<dbReference type="Gene3D" id="2.60.120.260">
    <property type="entry name" value="Galactose-binding domain-like"/>
    <property type="match status" value="1"/>
</dbReference>
<organism evidence="1 2">
    <name type="scientific">Protea cynaroides</name>
    <dbReference type="NCBI Taxonomy" id="273540"/>
    <lineage>
        <taxon>Eukaryota</taxon>
        <taxon>Viridiplantae</taxon>
        <taxon>Streptophyta</taxon>
        <taxon>Embryophyta</taxon>
        <taxon>Tracheophyta</taxon>
        <taxon>Spermatophyta</taxon>
        <taxon>Magnoliopsida</taxon>
        <taxon>Proteales</taxon>
        <taxon>Proteaceae</taxon>
        <taxon>Protea</taxon>
    </lineage>
</organism>
<evidence type="ECO:0000313" key="1">
    <source>
        <dbReference type="EMBL" id="KAJ4977800.1"/>
    </source>
</evidence>
<sequence>MPPFQGNGFEILIEGPNPNLPHKCTPGCGDFIEKPNDRSGVFLDQKTKKYWIDRKTNSNCFILFSRCLSIIWGDDKSYWKWYSFPERSDVLVDIAELKRVCWFHVSGKFDTSNLTPGVTYEVAFMVMMKDTSTGWNIPVTLELITRNGEQQEQQEHTESMLNKPKGQWMELLVSEFRTDQDKDGEITFTLRETNDYYWKTGIVVKGVIIRPKTM</sequence>
<accession>A0A9Q0QZF9</accession>
<dbReference type="Pfam" id="PF14299">
    <property type="entry name" value="PP2"/>
    <property type="match status" value="1"/>
</dbReference>
<reference evidence="1" key="1">
    <citation type="journal article" date="2023" name="Plant J.">
        <title>The genome of the king protea, Protea cynaroides.</title>
        <authorList>
            <person name="Chang J."/>
            <person name="Duong T.A."/>
            <person name="Schoeman C."/>
            <person name="Ma X."/>
            <person name="Roodt D."/>
            <person name="Barker N."/>
            <person name="Li Z."/>
            <person name="Van de Peer Y."/>
            <person name="Mizrachi E."/>
        </authorList>
    </citation>
    <scope>NUCLEOTIDE SEQUENCE</scope>
    <source>
        <tissue evidence="1">Young leaves</tissue>
    </source>
</reference>
<proteinExistence type="predicted"/>
<dbReference type="EMBL" id="JAMYWD010000002">
    <property type="protein sequence ID" value="KAJ4977800.1"/>
    <property type="molecule type" value="Genomic_DNA"/>
</dbReference>
<dbReference type="AlphaFoldDB" id="A0A9Q0QZF9"/>
<dbReference type="OrthoDB" id="533833at2759"/>
<dbReference type="Proteomes" id="UP001141806">
    <property type="component" value="Unassembled WGS sequence"/>
</dbReference>
<comment type="caution">
    <text evidence="1">The sequence shown here is derived from an EMBL/GenBank/DDBJ whole genome shotgun (WGS) entry which is preliminary data.</text>
</comment>